<sequence length="73" mass="7647">MAALTVTAACTACGACLLTCPTHALIPDAGRLRVRDDRCTRCGECVEICPADAIRLADDTAGHDGDTDPEETR</sequence>
<dbReference type="PANTHER" id="PTHR24960:SF79">
    <property type="entry name" value="PHOTOSYSTEM I IRON-SULFUR CENTER"/>
    <property type="match status" value="1"/>
</dbReference>
<keyword evidence="5" id="KW-0411">Iron-sulfur</keyword>
<evidence type="ECO:0000256" key="3">
    <source>
        <dbReference type="ARBA" id="ARBA00022723"/>
    </source>
</evidence>
<keyword evidence="9" id="KW-1185">Reference proteome</keyword>
<evidence type="ECO:0000256" key="4">
    <source>
        <dbReference type="ARBA" id="ARBA00023004"/>
    </source>
</evidence>
<dbReference type="InterPro" id="IPR017896">
    <property type="entry name" value="4Fe4S_Fe-S-bd"/>
</dbReference>
<dbReference type="GO" id="GO:0051539">
    <property type="term" value="F:4 iron, 4 sulfur cluster binding"/>
    <property type="evidence" value="ECO:0007669"/>
    <property type="project" value="UniProtKB-KW"/>
</dbReference>
<keyword evidence="3" id="KW-0479">Metal-binding</keyword>
<dbReference type="Proteomes" id="UP000242415">
    <property type="component" value="Unassembled WGS sequence"/>
</dbReference>
<organism evidence="8 9">
    <name type="scientific">Micromonospora pattaloongensis</name>
    <dbReference type="NCBI Taxonomy" id="405436"/>
    <lineage>
        <taxon>Bacteria</taxon>
        <taxon>Bacillati</taxon>
        <taxon>Actinomycetota</taxon>
        <taxon>Actinomycetes</taxon>
        <taxon>Micromonosporales</taxon>
        <taxon>Micromonosporaceae</taxon>
        <taxon>Micromonospora</taxon>
    </lineage>
</organism>
<dbReference type="AlphaFoldDB" id="A0A1H3NTL1"/>
<keyword evidence="4" id="KW-0408">Iron</keyword>
<evidence type="ECO:0000256" key="1">
    <source>
        <dbReference type="ARBA" id="ARBA00001966"/>
    </source>
</evidence>
<dbReference type="Pfam" id="PF13237">
    <property type="entry name" value="Fer4_10"/>
    <property type="match status" value="1"/>
</dbReference>
<comment type="cofactor">
    <cofactor evidence="1">
        <name>[4Fe-4S] cluster</name>
        <dbReference type="ChEBI" id="CHEBI:49883"/>
    </cofactor>
</comment>
<evidence type="ECO:0000259" key="7">
    <source>
        <dbReference type="PROSITE" id="PS51379"/>
    </source>
</evidence>
<keyword evidence="6" id="KW-0732">Signal</keyword>
<feature type="domain" description="4Fe-4S ferredoxin-type" evidence="7">
    <location>
        <begin position="1"/>
        <end position="29"/>
    </location>
</feature>
<dbReference type="PROSITE" id="PS00198">
    <property type="entry name" value="4FE4S_FER_1"/>
    <property type="match status" value="1"/>
</dbReference>
<dbReference type="EMBL" id="FNPH01000004">
    <property type="protein sequence ID" value="SDY92266.1"/>
    <property type="molecule type" value="Genomic_DNA"/>
</dbReference>
<gene>
    <name evidence="8" type="ORF">SAMN05444365_104157</name>
</gene>
<dbReference type="PROSITE" id="PS51379">
    <property type="entry name" value="4FE4S_FER_2"/>
    <property type="match status" value="2"/>
</dbReference>
<reference evidence="9" key="1">
    <citation type="submission" date="2016-10" db="EMBL/GenBank/DDBJ databases">
        <authorList>
            <person name="Varghese N."/>
            <person name="Submissions S."/>
        </authorList>
    </citation>
    <scope>NUCLEOTIDE SEQUENCE [LARGE SCALE GENOMIC DNA]</scope>
    <source>
        <strain evidence="9">DSM 45245</strain>
    </source>
</reference>
<evidence type="ECO:0000313" key="8">
    <source>
        <dbReference type="EMBL" id="SDY92266.1"/>
    </source>
</evidence>
<dbReference type="GO" id="GO:0046872">
    <property type="term" value="F:metal ion binding"/>
    <property type="evidence" value="ECO:0007669"/>
    <property type="project" value="UniProtKB-KW"/>
</dbReference>
<feature type="chain" id="PRO_5017467769" evidence="6">
    <location>
        <begin position="25"/>
        <end position="73"/>
    </location>
</feature>
<dbReference type="PANTHER" id="PTHR24960">
    <property type="entry name" value="PHOTOSYSTEM I IRON-SULFUR CENTER-RELATED"/>
    <property type="match status" value="1"/>
</dbReference>
<dbReference type="RefSeq" id="WP_091556130.1">
    <property type="nucleotide sequence ID" value="NZ_FNPH01000004.1"/>
</dbReference>
<evidence type="ECO:0000256" key="5">
    <source>
        <dbReference type="ARBA" id="ARBA00023014"/>
    </source>
</evidence>
<feature type="signal peptide" evidence="6">
    <location>
        <begin position="1"/>
        <end position="24"/>
    </location>
</feature>
<dbReference type="InterPro" id="IPR050157">
    <property type="entry name" value="PSI_iron-sulfur_center"/>
</dbReference>
<accession>A0A1H3NTL1</accession>
<proteinExistence type="predicted"/>
<dbReference type="Gene3D" id="3.30.70.20">
    <property type="match status" value="1"/>
</dbReference>
<evidence type="ECO:0000256" key="6">
    <source>
        <dbReference type="SAM" id="SignalP"/>
    </source>
</evidence>
<dbReference type="OrthoDB" id="9770306at2"/>
<dbReference type="InterPro" id="IPR017900">
    <property type="entry name" value="4Fe4S_Fe_S_CS"/>
</dbReference>
<feature type="domain" description="4Fe-4S ferredoxin-type" evidence="7">
    <location>
        <begin position="30"/>
        <end position="59"/>
    </location>
</feature>
<dbReference type="SUPFAM" id="SSF54862">
    <property type="entry name" value="4Fe-4S ferredoxins"/>
    <property type="match status" value="1"/>
</dbReference>
<evidence type="ECO:0000313" key="9">
    <source>
        <dbReference type="Proteomes" id="UP000242415"/>
    </source>
</evidence>
<evidence type="ECO:0000256" key="2">
    <source>
        <dbReference type="ARBA" id="ARBA00022485"/>
    </source>
</evidence>
<name>A0A1H3NTL1_9ACTN</name>
<keyword evidence="2" id="KW-0004">4Fe-4S</keyword>
<dbReference type="STRING" id="405436.SAMN05444365_104157"/>
<protein>
    <submittedName>
        <fullName evidence="8">Ferredoxin-type protein NapF</fullName>
    </submittedName>
</protein>